<evidence type="ECO:0000313" key="3">
    <source>
        <dbReference type="Proteomes" id="UP000002440"/>
    </source>
</evidence>
<dbReference type="PIRSF" id="PIRSF014995">
    <property type="entry name" value="UCP014995"/>
    <property type="match status" value="1"/>
</dbReference>
<dbReference type="EMBL" id="CP000284">
    <property type="protein sequence ID" value="ABE48695.1"/>
    <property type="molecule type" value="Genomic_DNA"/>
</dbReference>
<sequence length="171" mass="18823">MRYAVIPALIAATFAGASHAAGLDVKVTIPRVNAAEYHRPYLAIWVETPNQDIATTLSVWYAKDKAENKGTKWLKDLRQWWRKGGRDLSMPLDGVSGATKPVGEHTLSYTEGKAPLEKLAPGEYNLVVEAVREKGDRELVRVPFKWPVQQAESLTASGQSELGAISLQLKP</sequence>
<organism evidence="2 3">
    <name type="scientific">Methylobacillus flagellatus (strain ATCC 51484 / DSM 6875 / VKM B-1610 / KT)</name>
    <dbReference type="NCBI Taxonomy" id="265072"/>
    <lineage>
        <taxon>Bacteria</taxon>
        <taxon>Pseudomonadati</taxon>
        <taxon>Pseudomonadota</taxon>
        <taxon>Betaproteobacteria</taxon>
        <taxon>Nitrosomonadales</taxon>
        <taxon>Methylophilaceae</taxon>
        <taxon>Methylobacillus</taxon>
    </lineage>
</organism>
<dbReference type="OrthoDB" id="195316at2"/>
<feature type="signal peptide" evidence="1">
    <location>
        <begin position="1"/>
        <end position="20"/>
    </location>
</feature>
<dbReference type="Proteomes" id="UP000002440">
    <property type="component" value="Chromosome"/>
</dbReference>
<evidence type="ECO:0000313" key="2">
    <source>
        <dbReference type="EMBL" id="ABE48695.1"/>
    </source>
</evidence>
<keyword evidence="3" id="KW-1185">Reference proteome</keyword>
<dbReference type="Pfam" id="PF10029">
    <property type="entry name" value="DUF2271"/>
    <property type="match status" value="1"/>
</dbReference>
<evidence type="ECO:0000256" key="1">
    <source>
        <dbReference type="SAM" id="SignalP"/>
    </source>
</evidence>
<name>Q1H492_METFK</name>
<evidence type="ECO:0008006" key="4">
    <source>
        <dbReference type="Google" id="ProtNLM"/>
    </source>
</evidence>
<proteinExistence type="predicted"/>
<dbReference type="HOGENOM" id="CLU_129911_0_0_4"/>
<reference evidence="2 3" key="1">
    <citation type="submission" date="2006-03" db="EMBL/GenBank/DDBJ databases">
        <title>Complete sequence of Methylobacillus flagellatus KT.</title>
        <authorList>
            <consortium name="US DOE Joint Genome Institute"/>
            <person name="Copeland A."/>
            <person name="Lucas S."/>
            <person name="Lapidus A."/>
            <person name="Barry K."/>
            <person name="Detter J.C."/>
            <person name="Glavina del Rio T."/>
            <person name="Hammon N."/>
            <person name="Israni S."/>
            <person name="Dalin E."/>
            <person name="Tice H."/>
            <person name="Pitluck S."/>
            <person name="Brettin T."/>
            <person name="Bruce D."/>
            <person name="Han C."/>
            <person name="Tapia R."/>
            <person name="Saunders E."/>
            <person name="Gilna P."/>
            <person name="Schmutz J."/>
            <person name="Larimer F."/>
            <person name="Land M."/>
            <person name="Kyrpides N."/>
            <person name="Anderson I."/>
            <person name="Richardson P."/>
        </authorList>
    </citation>
    <scope>NUCLEOTIDE SEQUENCE [LARGE SCALE GENOMIC DNA]</scope>
    <source>
        <strain evidence="3">KT / ATCC 51484 / DSM 6875</strain>
    </source>
</reference>
<feature type="chain" id="PRO_5004189943" description="Periplasmic protein" evidence="1">
    <location>
        <begin position="21"/>
        <end position="171"/>
    </location>
</feature>
<dbReference type="RefSeq" id="WP_011478792.1">
    <property type="nucleotide sequence ID" value="NC_007947.1"/>
</dbReference>
<dbReference type="InterPro" id="IPR014469">
    <property type="entry name" value="DUF2271"/>
</dbReference>
<dbReference type="KEGG" id="mfa:Mfla_0425"/>
<keyword evidence="1" id="KW-0732">Signal</keyword>
<dbReference type="eggNOG" id="COG3656">
    <property type="taxonomic scope" value="Bacteria"/>
</dbReference>
<dbReference type="STRING" id="265072.Mfla_0425"/>
<protein>
    <recommendedName>
        <fullName evidence="4">Periplasmic protein</fullName>
    </recommendedName>
</protein>
<dbReference type="AlphaFoldDB" id="Q1H492"/>
<accession>Q1H492</accession>
<gene>
    <name evidence="2" type="ordered locus">Mfla_0425</name>
</gene>